<dbReference type="Proteomes" id="UP000294656">
    <property type="component" value="Unassembled WGS sequence"/>
</dbReference>
<dbReference type="FunFam" id="3.30.70.270:FF:000001">
    <property type="entry name" value="Diguanylate cyclase domain protein"/>
    <property type="match status" value="1"/>
</dbReference>
<dbReference type="PANTHER" id="PTHR45138:SF9">
    <property type="entry name" value="DIGUANYLATE CYCLASE DGCM-RELATED"/>
    <property type="match status" value="1"/>
</dbReference>
<evidence type="ECO:0000256" key="4">
    <source>
        <dbReference type="SAM" id="Coils"/>
    </source>
</evidence>
<name>A0A4R6M533_9GAMM</name>
<feature type="transmembrane region" description="Helical" evidence="5">
    <location>
        <begin position="143"/>
        <end position="165"/>
    </location>
</feature>
<dbReference type="SUPFAM" id="SSF55073">
    <property type="entry name" value="Nucleotide cyclase"/>
    <property type="match status" value="1"/>
</dbReference>
<evidence type="ECO:0000259" key="6">
    <source>
        <dbReference type="PROSITE" id="PS50887"/>
    </source>
</evidence>
<dbReference type="InterPro" id="IPR000160">
    <property type="entry name" value="GGDEF_dom"/>
</dbReference>
<dbReference type="NCBIfam" id="TIGR00254">
    <property type="entry name" value="GGDEF"/>
    <property type="match status" value="1"/>
</dbReference>
<dbReference type="InterPro" id="IPR029787">
    <property type="entry name" value="Nucleotide_cyclase"/>
</dbReference>
<organism evidence="7 8">
    <name type="scientific">Marinomonas balearica</name>
    <dbReference type="NCBI Taxonomy" id="491947"/>
    <lineage>
        <taxon>Bacteria</taxon>
        <taxon>Pseudomonadati</taxon>
        <taxon>Pseudomonadota</taxon>
        <taxon>Gammaproteobacteria</taxon>
        <taxon>Oceanospirillales</taxon>
        <taxon>Oceanospirillaceae</taxon>
        <taxon>Marinomonas</taxon>
    </lineage>
</organism>
<dbReference type="Pfam" id="PF00990">
    <property type="entry name" value="GGDEF"/>
    <property type="match status" value="1"/>
</dbReference>
<comment type="caution">
    <text evidence="7">The sequence shown here is derived from an EMBL/GenBank/DDBJ whole genome shotgun (WGS) entry which is preliminary data.</text>
</comment>
<evidence type="ECO:0000313" key="7">
    <source>
        <dbReference type="EMBL" id="TDO96427.1"/>
    </source>
</evidence>
<dbReference type="PROSITE" id="PS50887">
    <property type="entry name" value="GGDEF"/>
    <property type="match status" value="1"/>
</dbReference>
<dbReference type="OrthoDB" id="9812260at2"/>
<feature type="coiled-coil region" evidence="4">
    <location>
        <begin position="214"/>
        <end position="262"/>
    </location>
</feature>
<feature type="domain" description="GGDEF" evidence="6">
    <location>
        <begin position="290"/>
        <end position="420"/>
    </location>
</feature>
<dbReference type="InterPro" id="IPR050469">
    <property type="entry name" value="Diguanylate_Cyclase"/>
</dbReference>
<sequence length="435" mass="49164">MNTNRSLASFMLHKALACYFLSAVFVFGAMLVFFFENQKDIQSEEARMYGSFIARKLQNVSATSLSDLVSHIDKMGGAAQSHEFNIGVATKSTETLWLNKPDAATSQPLREWSENISNVQLGIITVTVSAPLTPVYDAVFSKALSYLAILTAQLFLLWGLFKFLVVRFLRRAIQTLSRDLEVLNLKNPTPLAGDPILSGFSEYRRILVDINRVITSLVLSRNQVEKMNEQLEEKVREKTLSLEEKNETLVKLNQHLSTLANTDSLTQVYNRTRFDLLFRENVAVSQRRQTTLSLLLIDLDDFKKVNDRYGHQIGDQVLKHVAQSLTETLGKNGILARWGGEEFAVLLPYFDEQRARGMAEILRQSIDTAYFEDQKIHITLSVGVAMLLADETGNQLLNRADVALYEAKESGRNRVVIAKHALQKQLTFEDLSDPR</sequence>
<accession>A0A4R6M533</accession>
<feature type="transmembrane region" description="Helical" evidence="5">
    <location>
        <begin position="12"/>
        <end position="35"/>
    </location>
</feature>
<keyword evidence="4" id="KW-0175">Coiled coil</keyword>
<dbReference type="SMART" id="SM00267">
    <property type="entry name" value="GGDEF"/>
    <property type="match status" value="1"/>
</dbReference>
<dbReference type="InterPro" id="IPR043128">
    <property type="entry name" value="Rev_trsase/Diguanyl_cyclase"/>
</dbReference>
<dbReference type="Gene3D" id="3.30.70.270">
    <property type="match status" value="1"/>
</dbReference>
<gene>
    <name evidence="7" type="ORF">DFP79_3002</name>
</gene>
<reference evidence="7 8" key="1">
    <citation type="submission" date="2019-03" db="EMBL/GenBank/DDBJ databases">
        <title>Genomic Encyclopedia of Type Strains, Phase III (KMG-III): the genomes of soil and plant-associated and newly described type strains.</title>
        <authorList>
            <person name="Whitman W."/>
        </authorList>
    </citation>
    <scope>NUCLEOTIDE SEQUENCE [LARGE SCALE GENOMIC DNA]</scope>
    <source>
        <strain evidence="7 8">CECT 7378</strain>
    </source>
</reference>
<dbReference type="CDD" id="cd01949">
    <property type="entry name" value="GGDEF"/>
    <property type="match status" value="1"/>
</dbReference>
<evidence type="ECO:0000256" key="3">
    <source>
        <dbReference type="ARBA" id="ARBA00034247"/>
    </source>
</evidence>
<evidence type="ECO:0000256" key="5">
    <source>
        <dbReference type="SAM" id="Phobius"/>
    </source>
</evidence>
<dbReference type="EC" id="2.7.7.65" evidence="2"/>
<dbReference type="PANTHER" id="PTHR45138">
    <property type="entry name" value="REGULATORY COMPONENTS OF SENSORY TRANSDUCTION SYSTEM"/>
    <property type="match status" value="1"/>
</dbReference>
<evidence type="ECO:0000313" key="8">
    <source>
        <dbReference type="Proteomes" id="UP000294656"/>
    </source>
</evidence>
<evidence type="ECO:0000256" key="2">
    <source>
        <dbReference type="ARBA" id="ARBA00012528"/>
    </source>
</evidence>
<protein>
    <recommendedName>
        <fullName evidence="2">diguanylate cyclase</fullName>
        <ecNumber evidence="2">2.7.7.65</ecNumber>
    </recommendedName>
</protein>
<dbReference type="EMBL" id="SNXC01000014">
    <property type="protein sequence ID" value="TDO96427.1"/>
    <property type="molecule type" value="Genomic_DNA"/>
</dbReference>
<dbReference type="AlphaFoldDB" id="A0A4R6M533"/>
<keyword evidence="5" id="KW-1133">Transmembrane helix</keyword>
<dbReference type="RefSeq" id="WP_133504718.1">
    <property type="nucleotide sequence ID" value="NZ_SNXC01000014.1"/>
</dbReference>
<keyword evidence="5" id="KW-0812">Transmembrane</keyword>
<keyword evidence="5" id="KW-0472">Membrane</keyword>
<comment type="catalytic activity">
    <reaction evidence="3">
        <text>2 GTP = 3',3'-c-di-GMP + 2 diphosphate</text>
        <dbReference type="Rhea" id="RHEA:24898"/>
        <dbReference type="ChEBI" id="CHEBI:33019"/>
        <dbReference type="ChEBI" id="CHEBI:37565"/>
        <dbReference type="ChEBI" id="CHEBI:58805"/>
        <dbReference type="EC" id="2.7.7.65"/>
    </reaction>
</comment>
<evidence type="ECO:0000256" key="1">
    <source>
        <dbReference type="ARBA" id="ARBA00001946"/>
    </source>
</evidence>
<proteinExistence type="predicted"/>
<dbReference type="GO" id="GO:0052621">
    <property type="term" value="F:diguanylate cyclase activity"/>
    <property type="evidence" value="ECO:0007669"/>
    <property type="project" value="UniProtKB-EC"/>
</dbReference>
<comment type="cofactor">
    <cofactor evidence="1">
        <name>Mg(2+)</name>
        <dbReference type="ChEBI" id="CHEBI:18420"/>
    </cofactor>
</comment>
<keyword evidence="8" id="KW-1185">Reference proteome</keyword>